<reference evidence="1 2" key="1">
    <citation type="journal article" date="2014" name="Int. J. Syst. Evol. Microbiol.">
        <title>Complete genome sequence of Corynebacterium casei LMG S-19264T (=DSM 44701T), isolated from a smear-ripened cheese.</title>
        <authorList>
            <consortium name="US DOE Joint Genome Institute (JGI-PGF)"/>
            <person name="Walter F."/>
            <person name="Albersmeier A."/>
            <person name="Kalinowski J."/>
            <person name="Ruckert C."/>
        </authorList>
    </citation>
    <scope>NUCLEOTIDE SEQUENCE [LARGE SCALE GENOMIC DNA]</scope>
    <source>
        <strain evidence="1 2">CGMCC 1.7286</strain>
    </source>
</reference>
<evidence type="ECO:0000313" key="2">
    <source>
        <dbReference type="Proteomes" id="UP000599578"/>
    </source>
</evidence>
<sequence length="190" mass="20838">MTTPSKRIAAIGGGRIAALALLAAASSGCIWVDDTSDLRMYVQQTQARPPGKIKPLPEFKPYEAFVYQGASLRDPFQALIELAVEEEEEAPPPSDLKPDTSRPKTYLESFPVDRLQMVGTITALDGGNLWALLKDPNGEVHRVTNGDYLGLDYGQVEAVSEQGIELVEIIENGRGGWMERPRMIALPEKE</sequence>
<proteinExistence type="predicted"/>
<organism evidence="1 2">
    <name type="scientific">Marinobacterium nitratireducens</name>
    <dbReference type="NCBI Taxonomy" id="518897"/>
    <lineage>
        <taxon>Bacteria</taxon>
        <taxon>Pseudomonadati</taxon>
        <taxon>Pseudomonadota</taxon>
        <taxon>Gammaproteobacteria</taxon>
        <taxon>Oceanospirillales</taxon>
        <taxon>Oceanospirillaceae</taxon>
        <taxon>Marinobacterium</taxon>
    </lineage>
</organism>
<keyword evidence="2" id="KW-1185">Reference proteome</keyword>
<dbReference type="Gene3D" id="2.30.30.830">
    <property type="match status" value="1"/>
</dbReference>
<dbReference type="RefSeq" id="WP_188858961.1">
    <property type="nucleotide sequence ID" value="NZ_BMLT01000002.1"/>
</dbReference>
<name>A0A918DR42_9GAMM</name>
<dbReference type="AlphaFoldDB" id="A0A918DR42"/>
<gene>
    <name evidence="1" type="primary">pilP</name>
    <name evidence="1" type="ORF">GCM10011348_09940</name>
</gene>
<dbReference type="EMBL" id="BMLT01000002">
    <property type="protein sequence ID" value="GGO78314.1"/>
    <property type="molecule type" value="Genomic_DNA"/>
</dbReference>
<dbReference type="InterPro" id="IPR007446">
    <property type="entry name" value="PilP"/>
</dbReference>
<evidence type="ECO:0000313" key="1">
    <source>
        <dbReference type="EMBL" id="GGO78314.1"/>
    </source>
</evidence>
<accession>A0A918DR42</accession>
<comment type="caution">
    <text evidence="1">The sequence shown here is derived from an EMBL/GenBank/DDBJ whole genome shotgun (WGS) entry which is preliminary data.</text>
</comment>
<dbReference type="PIRSF" id="PIRSF016481">
    <property type="entry name" value="Pilus_assembly_PilP"/>
    <property type="match status" value="1"/>
</dbReference>
<dbReference type="Proteomes" id="UP000599578">
    <property type="component" value="Unassembled WGS sequence"/>
</dbReference>
<protein>
    <submittedName>
        <fullName evidence="1">Type 4 fimbrial biogenesis protein PilP</fullName>
    </submittedName>
</protein>
<dbReference type="PROSITE" id="PS51257">
    <property type="entry name" value="PROKAR_LIPOPROTEIN"/>
    <property type="match status" value="1"/>
</dbReference>
<dbReference type="Pfam" id="PF04351">
    <property type="entry name" value="PilP"/>
    <property type="match status" value="1"/>
</dbReference>